<sequence>MNQNTQNGRVTIQNLNQFMLFDKIPINNKTTEYRNPTTGIWEESELSKLFFSSKNINYLQHQIVTRVNQKSNNKFNISYQDENALKLIMRNIYLSCGKNLPYDINNQVIELNVKVLNHCVPKVYSETVAYQKYLNDISTLVVPLDRPVLCTMKNKTLEPKFGF</sequence>
<proteinExistence type="predicted"/>
<feature type="domain" description="Minor capsid protein P8 central region" evidence="1">
    <location>
        <begin position="42"/>
        <end position="159"/>
    </location>
</feature>
<evidence type="ECO:0000259" key="1">
    <source>
        <dbReference type="Pfam" id="PF19065"/>
    </source>
</evidence>
<dbReference type="Pfam" id="PF19065">
    <property type="entry name" value="P8_CR"/>
    <property type="match status" value="1"/>
</dbReference>
<organism evidence="2">
    <name type="scientific">Megaviridae environmental sample</name>
    <dbReference type="NCBI Taxonomy" id="1737588"/>
    <lineage>
        <taxon>Viruses</taxon>
        <taxon>Varidnaviria</taxon>
        <taxon>Bamfordvirae</taxon>
        <taxon>Nucleocytoviricota</taxon>
        <taxon>Megaviricetes</taxon>
        <taxon>Imitervirales</taxon>
        <taxon>Mimiviridae</taxon>
        <taxon>environmental samples</taxon>
    </lineage>
</organism>
<dbReference type="InterPro" id="IPR043916">
    <property type="entry name" value="P8_CR"/>
</dbReference>
<dbReference type="EMBL" id="MN448295">
    <property type="protein sequence ID" value="QFG74966.1"/>
    <property type="molecule type" value="Genomic_DNA"/>
</dbReference>
<name>A0A5J6VL44_9VIRU</name>
<accession>A0A5J6VL44</accession>
<reference evidence="2" key="1">
    <citation type="journal article" date="2019" name="Philos. Trans. R. Soc. Lond., B, Biol. Sci.">
        <title>Targeted metagenomic recovery of four divergent viruses reveals shared and distinctive characteristics of giant viruses of marine eukaryotes.</title>
        <authorList>
            <person name="Needham D.M."/>
            <person name="Poirier C."/>
            <person name="Hehenberger E."/>
            <person name="Jimenez V."/>
            <person name="Swalwell J.E."/>
            <person name="Santoro A.E."/>
            <person name="Worden A.Z."/>
        </authorList>
    </citation>
    <scope>NUCLEOTIDE SEQUENCE</scope>
    <source>
        <strain evidence="2">OPacV-421</strain>
    </source>
</reference>
<protein>
    <recommendedName>
        <fullName evidence="1">Minor capsid protein P8 central region domain-containing protein</fullName>
    </recommendedName>
</protein>
<evidence type="ECO:0000313" key="2">
    <source>
        <dbReference type="EMBL" id="QFG74966.1"/>
    </source>
</evidence>